<sequence length="112" mass="13095">MSQRSTLSATAVREMVDEGRCVSLGEARPNRRCSLIYSKADDRYFVVVQDISNWAVVTVLPLWMWKNGDLSESSPQADEARRLALEPRSRQRKRRKFGHQSRQQTGLFRRRR</sequence>
<protein>
    <submittedName>
        <fullName evidence="2">Uncharacterized protein</fullName>
    </submittedName>
</protein>
<dbReference type="AlphaFoldDB" id="A0A1N7RSN6"/>
<dbReference type="Proteomes" id="UP000195569">
    <property type="component" value="Unassembled WGS sequence"/>
</dbReference>
<comment type="caution">
    <text evidence="2">The sequence shown here is derived from an EMBL/GenBank/DDBJ whole genome shotgun (WGS) entry which is preliminary data.</text>
</comment>
<accession>A0A1N7RSN6</accession>
<evidence type="ECO:0000256" key="1">
    <source>
        <dbReference type="SAM" id="MobiDB-lite"/>
    </source>
</evidence>
<reference evidence="2" key="1">
    <citation type="submission" date="2016-12" db="EMBL/GenBank/DDBJ databases">
        <authorList>
            <person name="Moulin L."/>
        </authorList>
    </citation>
    <scope>NUCLEOTIDE SEQUENCE [LARGE SCALE GENOMIC DNA]</scope>
    <source>
        <strain evidence="2">STM 7183</strain>
    </source>
</reference>
<feature type="region of interest" description="Disordered" evidence="1">
    <location>
        <begin position="70"/>
        <end position="112"/>
    </location>
</feature>
<name>A0A1N7RSN6_9BURK</name>
<feature type="compositionally biased region" description="Basic residues" evidence="1">
    <location>
        <begin position="90"/>
        <end position="99"/>
    </location>
</feature>
<feature type="compositionally biased region" description="Basic and acidic residues" evidence="1">
    <location>
        <begin position="78"/>
        <end position="89"/>
    </location>
</feature>
<evidence type="ECO:0000313" key="2">
    <source>
        <dbReference type="EMBL" id="SIT38108.1"/>
    </source>
</evidence>
<evidence type="ECO:0000313" key="3">
    <source>
        <dbReference type="Proteomes" id="UP000195569"/>
    </source>
</evidence>
<keyword evidence="3" id="KW-1185">Reference proteome</keyword>
<gene>
    <name evidence="2" type="ORF">BN2476_160032</name>
</gene>
<organism evidence="2 3">
    <name type="scientific">Paraburkholderia piptadeniae</name>
    <dbReference type="NCBI Taxonomy" id="1701573"/>
    <lineage>
        <taxon>Bacteria</taxon>
        <taxon>Pseudomonadati</taxon>
        <taxon>Pseudomonadota</taxon>
        <taxon>Betaproteobacteria</taxon>
        <taxon>Burkholderiales</taxon>
        <taxon>Burkholderiaceae</taxon>
        <taxon>Paraburkholderia</taxon>
    </lineage>
</organism>
<proteinExistence type="predicted"/>
<dbReference type="EMBL" id="CYGY02000016">
    <property type="protein sequence ID" value="SIT38108.1"/>
    <property type="molecule type" value="Genomic_DNA"/>
</dbReference>